<keyword evidence="2" id="KW-1185">Reference proteome</keyword>
<proteinExistence type="predicted"/>
<dbReference type="OrthoDB" id="285037at2759"/>
<sequence>MNLTIDGKQKVNQFLGLLKIFSHPLIICDYQKMQFSEIPENQDFNEFNNTDSPAFFAQLDSDFFTQFQTQIRENHLLFTQSHFSNFELQSEVTILNSQLKYICSYVPTDIIYKSIKPLIKSQIKQIKLSFAYMIQDSYQDEKKIQLQFMLGTYSEDGYFTIIKPISQLTPRIFELPLLQNHLISFNYLSCKTILQQMKSHSIQMLFSKDFIQFNPISFNSELVEIQAPSLTHYDQIFIEKLYGEMKTQSIYSKTFNPIFNFSKKYKIDCSIYIKPSKQFTNQNAIFYFVYNQQHLLLCSRQQVILNDQSQPQARIFHHTELLKEIQFIQSNIKKKNTDFQNNTTNYKNSPSFICDNPPLKLDCSEVLDSNTKIFNQPEPLLFVPPKVTGSISQAIQDFMTRQSYQQLRVNSQKFSKSFQN</sequence>
<dbReference type="AlphaFoldDB" id="A0A8S1NC57"/>
<organism evidence="1 2">
    <name type="scientific">Paramecium sonneborni</name>
    <dbReference type="NCBI Taxonomy" id="65129"/>
    <lineage>
        <taxon>Eukaryota</taxon>
        <taxon>Sar</taxon>
        <taxon>Alveolata</taxon>
        <taxon>Ciliophora</taxon>
        <taxon>Intramacronucleata</taxon>
        <taxon>Oligohymenophorea</taxon>
        <taxon>Peniculida</taxon>
        <taxon>Parameciidae</taxon>
        <taxon>Paramecium</taxon>
    </lineage>
</organism>
<evidence type="ECO:0000313" key="1">
    <source>
        <dbReference type="EMBL" id="CAD8086615.1"/>
    </source>
</evidence>
<accession>A0A8S1NC57</accession>
<comment type="caution">
    <text evidence="1">The sequence shown here is derived from an EMBL/GenBank/DDBJ whole genome shotgun (WGS) entry which is preliminary data.</text>
</comment>
<protein>
    <submittedName>
        <fullName evidence="1">Uncharacterized protein</fullName>
    </submittedName>
</protein>
<reference evidence="1" key="1">
    <citation type="submission" date="2021-01" db="EMBL/GenBank/DDBJ databases">
        <authorList>
            <consortium name="Genoscope - CEA"/>
            <person name="William W."/>
        </authorList>
    </citation>
    <scope>NUCLEOTIDE SEQUENCE</scope>
</reference>
<gene>
    <name evidence="1" type="ORF">PSON_ATCC_30995.1.T0500103</name>
</gene>
<dbReference type="Proteomes" id="UP000692954">
    <property type="component" value="Unassembled WGS sequence"/>
</dbReference>
<evidence type="ECO:0000313" key="2">
    <source>
        <dbReference type="Proteomes" id="UP000692954"/>
    </source>
</evidence>
<name>A0A8S1NC57_9CILI</name>
<dbReference type="EMBL" id="CAJJDN010000050">
    <property type="protein sequence ID" value="CAD8086615.1"/>
    <property type="molecule type" value="Genomic_DNA"/>
</dbReference>